<reference evidence="1" key="3">
    <citation type="submission" date="2019-09" db="EMBL/GenBank/DDBJ databases">
        <authorList>
            <person name="Zhang D.-C."/>
        </authorList>
    </citation>
    <scope>NUCLEOTIDE SEQUENCE</scope>
    <source>
        <strain evidence="1">RU-4-M-4</strain>
    </source>
</reference>
<dbReference type="AlphaFoldDB" id="A0A5M7BCP1"/>
<reference evidence="2 3" key="2">
    <citation type="submission" date="2019-07" db="EMBL/GenBank/DDBJ databases">
        <title>Algibacter marinivivus sp. nov., isolated from the surface of a marine red alga.</title>
        <authorList>
            <person name="Zhong X."/>
            <person name="Xu W."/>
            <person name="Zhang Y."/>
            <person name="Zhang Q."/>
            <person name="Du Z."/>
        </authorList>
    </citation>
    <scope>NUCLEOTIDE SEQUENCE [LARGE SCALE GENOMIC DNA]</scope>
    <source>
        <strain evidence="2 3">RU-4-M-4</strain>
    </source>
</reference>
<dbReference type="EMBL" id="VWRS01000004">
    <property type="protein sequence ID" value="KAA5825141.1"/>
    <property type="molecule type" value="Genomic_DNA"/>
</dbReference>
<dbReference type="EMBL" id="VMBF01000004">
    <property type="protein sequence ID" value="TSJ77635.1"/>
    <property type="molecule type" value="Genomic_DNA"/>
</dbReference>
<dbReference type="Proteomes" id="UP000315145">
    <property type="component" value="Unassembled WGS sequence"/>
</dbReference>
<reference evidence="1 4" key="1">
    <citation type="journal article" date="2015" name="Int. J. Syst. Evol. Microbiol.">
        <title>Algibacter amylolyticus sp. nov., isolated from intertidal sediment.</title>
        <authorList>
            <person name="Zhang D.C."/>
            <person name="Wu J."/>
            <person name="Neuner K."/>
            <person name="Yao J."/>
            <person name="Margesin R."/>
        </authorList>
    </citation>
    <scope>NUCLEOTIDE SEQUENCE [LARGE SCALE GENOMIC DNA]</scope>
    <source>
        <strain evidence="1 4">RU-4-M-4</strain>
    </source>
</reference>
<evidence type="ECO:0000313" key="2">
    <source>
        <dbReference type="EMBL" id="TSJ77635.1"/>
    </source>
</evidence>
<organism evidence="1 4">
    <name type="scientific">Algibacter amylolyticus</name>
    <dbReference type="NCBI Taxonomy" id="1608400"/>
    <lineage>
        <taxon>Bacteria</taxon>
        <taxon>Pseudomonadati</taxon>
        <taxon>Bacteroidota</taxon>
        <taxon>Flavobacteriia</taxon>
        <taxon>Flavobacteriales</taxon>
        <taxon>Flavobacteriaceae</taxon>
        <taxon>Algibacter</taxon>
    </lineage>
</organism>
<protein>
    <submittedName>
        <fullName evidence="1">Uncharacterized protein</fullName>
    </submittedName>
</protein>
<proteinExistence type="predicted"/>
<sequence>MELFNASINKHVLLFMSIFVFSLTAQSQKNKITIDYSDYKTSCGVEISDNGDLITAKWTHGSKTNFVSFRVRPLKKITWMNPQKPLIKSVGVIEDGKMIELFENLQPEYALFLGERSLEKRDGWQVFFDYPYLRSYDIQKSILDTKKVKVSSTGHRATISFVGFKAGEFQGDLNFTFYNNGALMKMEAAMSTNENPRAYLYHAGFSTLENNVENIVWQNTQDEIEKQLANDDFATPKRTRFRAVIAETELGSMATFPSPHRFLPPLDGVGNYGYNWSGQNYLDLFNGYGWGVRQPVFGDKRQVPWISAPPTTIQKMDMFLYFDNKKADAVLNEVKKYTHNDQFVDVPGYKKMTSHFHVEHTLNLVDKQKELNTTAIPDDFVNPEFVQFFKKMGVDIVHLGEFHTGGTPKLTREKRLPLLKLMNSECERLSTDDFLLLPGEEANVHLGGHWMALFPKPVYWVLNNKEEKPFVEDVKGYGKVYHVSSQDDILKLFEKENGLIWVAHGRIKGSAGYPDKYMDQDFYKSDRYLGGGWKNMPVDLSDDKIGSRVFTLLDNMNDWGHKKYVLGEVDVFDIENDYELYGAMNINYVKLGKLPRFKEGWKPILETLSSGNIIVSTGEIVLKNFTVNSVESGGVLKLRNAKRVELKAELSWTFPLRVIEIITSDGKSIDRLKIDLSKTDAFGSKEFVKELNLNGKKWVRMEVWDVAGNVTFTQPISIE</sequence>
<evidence type="ECO:0000313" key="1">
    <source>
        <dbReference type="EMBL" id="KAA5825141.1"/>
    </source>
</evidence>
<comment type="caution">
    <text evidence="1">The sequence shown here is derived from an EMBL/GenBank/DDBJ whole genome shotgun (WGS) entry which is preliminary data.</text>
</comment>
<evidence type="ECO:0000313" key="4">
    <source>
        <dbReference type="Proteomes" id="UP000322315"/>
    </source>
</evidence>
<evidence type="ECO:0000313" key="3">
    <source>
        <dbReference type="Proteomes" id="UP000315145"/>
    </source>
</evidence>
<dbReference type="Proteomes" id="UP000322315">
    <property type="component" value="Unassembled WGS sequence"/>
</dbReference>
<gene>
    <name evidence="1" type="ORF">F2B50_08065</name>
    <name evidence="2" type="ORF">FPF71_08065</name>
</gene>
<accession>A0A5M7BCP1</accession>
<name>A0A5M7BCP1_9FLAO</name>
<keyword evidence="3" id="KW-1185">Reference proteome</keyword>
<dbReference type="OrthoDB" id="1453426at2"/>
<dbReference type="RefSeq" id="WP_144116173.1">
    <property type="nucleotide sequence ID" value="NZ_JACHGE010000005.1"/>
</dbReference>